<keyword evidence="2" id="KW-0378">Hydrolase</keyword>
<evidence type="ECO:0000259" key="3">
    <source>
        <dbReference type="Pfam" id="PF01425"/>
    </source>
</evidence>
<dbReference type="InterPro" id="IPR036928">
    <property type="entry name" value="AS_sf"/>
</dbReference>
<dbReference type="Pfam" id="PF01425">
    <property type="entry name" value="Amidase"/>
    <property type="match status" value="1"/>
</dbReference>
<reference evidence="4" key="2">
    <citation type="submission" date="2021-02" db="EMBL/GenBank/DDBJ databases">
        <title>Aspergillus puulaauensis MK2 genome sequence.</title>
        <authorList>
            <person name="Futagami T."/>
            <person name="Mori K."/>
            <person name="Kadooka C."/>
            <person name="Tanaka T."/>
        </authorList>
    </citation>
    <scope>NUCLEOTIDE SEQUENCE</scope>
    <source>
        <strain evidence="4">MK2</strain>
    </source>
</reference>
<dbReference type="Proteomes" id="UP000654913">
    <property type="component" value="Chromosome 6"/>
</dbReference>
<accession>A0A7R7XTF4</accession>
<dbReference type="KEGG" id="apuu:APUU_60453A"/>
<dbReference type="RefSeq" id="XP_041559599.1">
    <property type="nucleotide sequence ID" value="XM_041693695.1"/>
</dbReference>
<dbReference type="AlphaFoldDB" id="A0A7R7XTF4"/>
<name>A0A7R7XTF4_9EURO</name>
<proteinExistence type="inferred from homology"/>
<dbReference type="InterPro" id="IPR023631">
    <property type="entry name" value="Amidase_dom"/>
</dbReference>
<dbReference type="SUPFAM" id="SSF75304">
    <property type="entry name" value="Amidase signature (AS) enzymes"/>
    <property type="match status" value="1"/>
</dbReference>
<evidence type="ECO:0000313" key="4">
    <source>
        <dbReference type="EMBL" id="BCS27405.1"/>
    </source>
</evidence>
<evidence type="ECO:0000313" key="5">
    <source>
        <dbReference type="Proteomes" id="UP000654913"/>
    </source>
</evidence>
<dbReference type="GO" id="GO:0016787">
    <property type="term" value="F:hydrolase activity"/>
    <property type="evidence" value="ECO:0007669"/>
    <property type="project" value="UniProtKB-KW"/>
</dbReference>
<gene>
    <name evidence="4" type="ORF">APUU_60453A</name>
</gene>
<dbReference type="OrthoDB" id="6428749at2759"/>
<protein>
    <recommendedName>
        <fullName evidence="3">Amidase domain-containing protein</fullName>
    </recommendedName>
</protein>
<comment type="similarity">
    <text evidence="1">Belongs to the amidase family.</text>
</comment>
<dbReference type="PANTHER" id="PTHR46072">
    <property type="entry name" value="AMIDASE-RELATED-RELATED"/>
    <property type="match status" value="1"/>
</dbReference>
<dbReference type="GeneID" id="64977410"/>
<organism evidence="4 5">
    <name type="scientific">Aspergillus puulaauensis</name>
    <dbReference type="NCBI Taxonomy" id="1220207"/>
    <lineage>
        <taxon>Eukaryota</taxon>
        <taxon>Fungi</taxon>
        <taxon>Dikarya</taxon>
        <taxon>Ascomycota</taxon>
        <taxon>Pezizomycotina</taxon>
        <taxon>Eurotiomycetes</taxon>
        <taxon>Eurotiomycetidae</taxon>
        <taxon>Eurotiales</taxon>
        <taxon>Aspergillaceae</taxon>
        <taxon>Aspergillus</taxon>
    </lineage>
</organism>
<dbReference type="EMBL" id="AP024448">
    <property type="protein sequence ID" value="BCS27405.1"/>
    <property type="molecule type" value="Genomic_DNA"/>
</dbReference>
<feature type="domain" description="Amidase" evidence="3">
    <location>
        <begin position="25"/>
        <end position="119"/>
    </location>
</feature>
<evidence type="ECO:0000256" key="1">
    <source>
        <dbReference type="ARBA" id="ARBA00009199"/>
    </source>
</evidence>
<sequence length="133" mass="14775">MQQIRCGETAPLGRIAVLTFPDKGKGQETMPTVVGIMGRSVESLRLILQSLLLLEPWLYDPYTLPIPWRPEKEYNAPDEQQYKPAFGFLANDGVLTPHPPISRAMEMVKEALQHRGHQVCGACGCVMSANHCS</sequence>
<dbReference type="Gene3D" id="3.90.1300.10">
    <property type="entry name" value="Amidase signature (AS) domain"/>
    <property type="match status" value="1"/>
</dbReference>
<keyword evidence="5" id="KW-1185">Reference proteome</keyword>
<evidence type="ECO:0000256" key="2">
    <source>
        <dbReference type="ARBA" id="ARBA00022801"/>
    </source>
</evidence>
<reference evidence="4" key="1">
    <citation type="submission" date="2021-01" db="EMBL/GenBank/DDBJ databases">
        <authorList>
            <consortium name="Aspergillus puulaauensis MK2 genome sequencing consortium"/>
            <person name="Kazuki M."/>
            <person name="Futagami T."/>
        </authorList>
    </citation>
    <scope>NUCLEOTIDE SEQUENCE</scope>
    <source>
        <strain evidence="4">MK2</strain>
    </source>
</reference>
<dbReference type="PANTHER" id="PTHR46072:SF8">
    <property type="entry name" value="AMIDASE DOMAIN-CONTAINING PROTEIN"/>
    <property type="match status" value="1"/>
</dbReference>